<dbReference type="Pfam" id="PF01435">
    <property type="entry name" value="Peptidase_M48"/>
    <property type="match status" value="1"/>
</dbReference>
<dbReference type="GO" id="GO:0008270">
    <property type="term" value="F:zinc ion binding"/>
    <property type="evidence" value="ECO:0007669"/>
    <property type="project" value="UniProtKB-UniRule"/>
</dbReference>
<comment type="similarity">
    <text evidence="2 13">Belongs to the peptidase M48B family.</text>
</comment>
<keyword evidence="10 13" id="KW-1133">Transmembrane helix</keyword>
<feature type="binding site" evidence="13">
    <location>
        <position position="191"/>
    </location>
    <ligand>
        <name>Zn(2+)</name>
        <dbReference type="ChEBI" id="CHEBI:29105"/>
        <note>catalytic</note>
    </ligand>
</feature>
<dbReference type="AlphaFoldDB" id="A0A220S4M1"/>
<gene>
    <name evidence="13" type="primary">htpX</name>
    <name evidence="14" type="ORF">BG910_10770</name>
</gene>
<keyword evidence="6 13" id="KW-0812">Transmembrane</keyword>
<evidence type="ECO:0000256" key="3">
    <source>
        <dbReference type="ARBA" id="ARBA00022475"/>
    </source>
</evidence>
<dbReference type="GO" id="GO:0004222">
    <property type="term" value="F:metalloendopeptidase activity"/>
    <property type="evidence" value="ECO:0007669"/>
    <property type="project" value="UniProtKB-UniRule"/>
</dbReference>
<evidence type="ECO:0000256" key="10">
    <source>
        <dbReference type="ARBA" id="ARBA00022989"/>
    </source>
</evidence>
<name>A0A220S4M1_9NEIS</name>
<dbReference type="OrthoDB" id="15218at2"/>
<keyword evidence="9 13" id="KW-0862">Zinc</keyword>
<evidence type="ECO:0000256" key="1">
    <source>
        <dbReference type="ARBA" id="ARBA00004651"/>
    </source>
</evidence>
<accession>A0A220S4M1</accession>
<comment type="cofactor">
    <cofactor evidence="13">
        <name>Zn(2+)</name>
        <dbReference type="ChEBI" id="CHEBI:29105"/>
    </cofactor>
    <text evidence="13">Binds 1 zinc ion per subunit.</text>
</comment>
<dbReference type="GO" id="GO:0005886">
    <property type="term" value="C:plasma membrane"/>
    <property type="evidence" value="ECO:0007669"/>
    <property type="project" value="UniProtKB-SubCell"/>
</dbReference>
<protein>
    <recommendedName>
        <fullName evidence="13">Protease HtpX homolog</fullName>
        <ecNumber evidence="13">3.4.24.-</ecNumber>
    </recommendedName>
</protein>
<dbReference type="HAMAP" id="MF_00188">
    <property type="entry name" value="Pept_M48_protease_HtpX"/>
    <property type="match status" value="1"/>
</dbReference>
<evidence type="ECO:0000256" key="5">
    <source>
        <dbReference type="ARBA" id="ARBA00022670"/>
    </source>
</evidence>
<keyword evidence="5 13" id="KW-0645">Protease</keyword>
<dbReference type="PANTHER" id="PTHR43221:SF1">
    <property type="entry name" value="PROTEASE HTPX"/>
    <property type="match status" value="1"/>
</dbReference>
<feature type="transmembrane region" description="Helical" evidence="13">
    <location>
        <begin position="84"/>
        <end position="104"/>
    </location>
</feature>
<evidence type="ECO:0000256" key="8">
    <source>
        <dbReference type="ARBA" id="ARBA00022801"/>
    </source>
</evidence>
<dbReference type="GO" id="GO:0006508">
    <property type="term" value="P:proteolysis"/>
    <property type="evidence" value="ECO:0007669"/>
    <property type="project" value="UniProtKB-KW"/>
</dbReference>
<keyword evidence="3 13" id="KW-1003">Cell membrane</keyword>
<dbReference type="InterPro" id="IPR050083">
    <property type="entry name" value="HtpX_protease"/>
</dbReference>
<evidence type="ECO:0000256" key="7">
    <source>
        <dbReference type="ARBA" id="ARBA00022723"/>
    </source>
</evidence>
<evidence type="ECO:0000256" key="2">
    <source>
        <dbReference type="ARBA" id="ARBA00009779"/>
    </source>
</evidence>
<evidence type="ECO:0000256" key="12">
    <source>
        <dbReference type="ARBA" id="ARBA00023136"/>
    </source>
</evidence>
<reference evidence="14 15" key="1">
    <citation type="submission" date="2017-06" db="EMBL/GenBank/DDBJ databases">
        <title>Neisseria chenwenguii sp. nov., isolated from the intestinal contents of Tibetan Plateau Pika in Yushu, Qinghai Province, China.</title>
        <authorList>
            <person name="Zhang G."/>
        </authorList>
    </citation>
    <scope>NUCLEOTIDE SEQUENCE [LARGE SCALE GENOMIC DNA]</scope>
    <source>
        <strain evidence="14 15">10023</strain>
    </source>
</reference>
<sequence>MPQNTPIVIPHLHTFSQSNIHETNPFCDNTPRCQSAVKHKQTTYSKGIYPVKRIFLFLLTNIAVLVVISIILSVLGLSGNPNNVANLLGFSAVIGFTGSIISLLTSKMVAKSSVGAEVITQPRSEEEAWLLSTVEAQARQWNLKTPEVAIYHSPEPNAFATGPTKNNSLVAVSTGLLDNMTRDEVEAVLAHEMAHVGNGDMVTLTLIQGVVNTFVVFLARLVSGIVARNDDGSTSQGTYFIVSMVLQIVFGFLASIIVMWFSRQREYRADAGAAKLVGAPKMIAALQRLKGSPSDLPKEMNAMGIASDSKDSLLSTHPSLDNRIARLQSM</sequence>
<evidence type="ECO:0000313" key="15">
    <source>
        <dbReference type="Proteomes" id="UP000198238"/>
    </source>
</evidence>
<keyword evidence="15" id="KW-1185">Reference proteome</keyword>
<evidence type="ECO:0000256" key="6">
    <source>
        <dbReference type="ARBA" id="ARBA00022692"/>
    </source>
</evidence>
<keyword evidence="8 13" id="KW-0378">Hydrolase</keyword>
<dbReference type="PANTHER" id="PTHR43221">
    <property type="entry name" value="PROTEASE HTPX"/>
    <property type="match status" value="1"/>
</dbReference>
<feature type="binding site" evidence="13">
    <location>
        <position position="195"/>
    </location>
    <ligand>
        <name>Zn(2+)</name>
        <dbReference type="ChEBI" id="CHEBI:29105"/>
        <note>catalytic</note>
    </ligand>
</feature>
<keyword evidence="7 13" id="KW-0479">Metal-binding</keyword>
<keyword evidence="12 13" id="KW-0472">Membrane</keyword>
<dbReference type="CDD" id="cd07335">
    <property type="entry name" value="M48B_HtpX_like"/>
    <property type="match status" value="1"/>
</dbReference>
<comment type="subcellular location">
    <subcellularLocation>
        <location evidence="1 13">Cell membrane</location>
        <topology evidence="1 13">Multi-pass membrane protein</topology>
    </subcellularLocation>
</comment>
<keyword evidence="11 13" id="KW-0482">Metalloprotease</keyword>
<dbReference type="NCBIfam" id="NF003965">
    <property type="entry name" value="PRK05457.1"/>
    <property type="match status" value="1"/>
</dbReference>
<proteinExistence type="inferred from homology"/>
<dbReference type="InterPro" id="IPR022919">
    <property type="entry name" value="Pept_M48_protease_HtpX"/>
</dbReference>
<feature type="binding site" evidence="13">
    <location>
        <position position="266"/>
    </location>
    <ligand>
        <name>Zn(2+)</name>
        <dbReference type="ChEBI" id="CHEBI:29105"/>
        <note>catalytic</note>
    </ligand>
</feature>
<evidence type="ECO:0000256" key="11">
    <source>
        <dbReference type="ARBA" id="ARBA00023049"/>
    </source>
</evidence>
<feature type="transmembrane region" description="Helical" evidence="13">
    <location>
        <begin position="54"/>
        <end position="78"/>
    </location>
</feature>
<organism evidence="14 15">
    <name type="scientific">Neisseria chenwenguii</name>
    <dbReference type="NCBI Taxonomy" id="1853278"/>
    <lineage>
        <taxon>Bacteria</taxon>
        <taxon>Pseudomonadati</taxon>
        <taxon>Pseudomonadota</taxon>
        <taxon>Betaproteobacteria</taxon>
        <taxon>Neisseriales</taxon>
        <taxon>Neisseriaceae</taxon>
        <taxon>Neisseria</taxon>
    </lineage>
</organism>
<keyword evidence="4" id="KW-0997">Cell inner membrane</keyword>
<dbReference type="Proteomes" id="UP000198238">
    <property type="component" value="Chromosome"/>
</dbReference>
<evidence type="ECO:0000313" key="14">
    <source>
        <dbReference type="EMBL" id="ASK28145.1"/>
    </source>
</evidence>
<evidence type="ECO:0000256" key="13">
    <source>
        <dbReference type="HAMAP-Rule" id="MF_00188"/>
    </source>
</evidence>
<dbReference type="InterPro" id="IPR001915">
    <property type="entry name" value="Peptidase_M48"/>
</dbReference>
<dbReference type="EMBL" id="CP022278">
    <property type="protein sequence ID" value="ASK28145.1"/>
    <property type="molecule type" value="Genomic_DNA"/>
</dbReference>
<dbReference type="KEGG" id="nei:BG910_10770"/>
<evidence type="ECO:0000256" key="4">
    <source>
        <dbReference type="ARBA" id="ARBA00022519"/>
    </source>
</evidence>
<feature type="transmembrane region" description="Helical" evidence="13">
    <location>
        <begin position="239"/>
        <end position="261"/>
    </location>
</feature>
<feature type="transmembrane region" description="Helical" evidence="13">
    <location>
        <begin position="201"/>
        <end position="227"/>
    </location>
</feature>
<dbReference type="EC" id="3.4.24.-" evidence="13"/>
<feature type="active site" evidence="13">
    <location>
        <position position="192"/>
    </location>
</feature>
<evidence type="ECO:0000256" key="9">
    <source>
        <dbReference type="ARBA" id="ARBA00022833"/>
    </source>
</evidence>
<dbReference type="Gene3D" id="3.30.2010.10">
    <property type="entry name" value="Metalloproteases ('zincins'), catalytic domain"/>
    <property type="match status" value="1"/>
</dbReference>